<protein>
    <submittedName>
        <fullName evidence="3">DNA transformation protein</fullName>
    </submittedName>
</protein>
<dbReference type="Pfam" id="PF04994">
    <property type="entry name" value="TfoX_C"/>
    <property type="match status" value="1"/>
</dbReference>
<dbReference type="PIRSF" id="PIRSF028788">
    <property type="entry name" value="TfoX_Sxy"/>
    <property type="match status" value="1"/>
</dbReference>
<dbReference type="InterPro" id="IPR007076">
    <property type="entry name" value="TfoX_N"/>
</dbReference>
<dbReference type="Pfam" id="PF04993">
    <property type="entry name" value="TfoX_N"/>
    <property type="match status" value="1"/>
</dbReference>
<name>A0A2M8S1L6_9PAST</name>
<dbReference type="Gene3D" id="3.30.1460.30">
    <property type="entry name" value="YgaC/TfoX-N like chaperone"/>
    <property type="match status" value="1"/>
</dbReference>
<gene>
    <name evidence="3" type="ORF">CVP05_07175</name>
</gene>
<dbReference type="InterPro" id="IPR007077">
    <property type="entry name" value="TfoX_C"/>
</dbReference>
<keyword evidence="4" id="KW-1185">Reference proteome</keyword>
<dbReference type="RefSeq" id="WP_100288891.1">
    <property type="nucleotide sequence ID" value="NZ_PHHA01000018.1"/>
</dbReference>
<reference evidence="3 4" key="1">
    <citation type="submission" date="2017-11" db="EMBL/GenBank/DDBJ databases">
        <title>Reclassification of Bisgaard taxon 7 as Conservatibacter flavescens gen. nov., sp. nov.</title>
        <authorList>
            <person name="Christensen H."/>
        </authorList>
    </citation>
    <scope>NUCLEOTIDE SEQUENCE [LARGE SCALE GENOMIC DNA]</scope>
    <source>
        <strain evidence="3 4">7_4</strain>
    </source>
</reference>
<evidence type="ECO:0000259" key="1">
    <source>
        <dbReference type="Pfam" id="PF04993"/>
    </source>
</evidence>
<evidence type="ECO:0000259" key="2">
    <source>
        <dbReference type="Pfam" id="PF04994"/>
    </source>
</evidence>
<comment type="caution">
    <text evidence="3">The sequence shown here is derived from an EMBL/GenBank/DDBJ whole genome shotgun (WGS) entry which is preliminary data.</text>
</comment>
<dbReference type="InterPro" id="IPR047525">
    <property type="entry name" value="TfoX-like"/>
</dbReference>
<dbReference type="Proteomes" id="UP000229329">
    <property type="component" value="Unassembled WGS sequence"/>
</dbReference>
<dbReference type="PANTHER" id="PTHR36121:SF1">
    <property type="entry name" value="PROTEIN SXY"/>
    <property type="match status" value="1"/>
</dbReference>
<dbReference type="SUPFAM" id="SSF159894">
    <property type="entry name" value="YgaC/TfoX-N like"/>
    <property type="match status" value="1"/>
</dbReference>
<dbReference type="EMBL" id="PHHA01000018">
    <property type="protein sequence ID" value="PJG85033.1"/>
    <property type="molecule type" value="Genomic_DNA"/>
</dbReference>
<evidence type="ECO:0000313" key="3">
    <source>
        <dbReference type="EMBL" id="PJG85033.1"/>
    </source>
</evidence>
<dbReference type="AlphaFoldDB" id="A0A2M8S1L6"/>
<proteinExistence type="predicted"/>
<dbReference type="PANTHER" id="PTHR36121">
    <property type="entry name" value="PROTEIN SXY"/>
    <property type="match status" value="1"/>
</dbReference>
<dbReference type="Gene3D" id="1.10.150.20">
    <property type="entry name" value="5' to 3' exonuclease, C-terminal subdomain"/>
    <property type="match status" value="1"/>
</dbReference>
<dbReference type="InterPro" id="IPR026256">
    <property type="entry name" value="TfoX-like_gammaprotbact"/>
</dbReference>
<feature type="domain" description="TfoX N-terminal" evidence="1">
    <location>
        <begin position="18"/>
        <end position="106"/>
    </location>
</feature>
<evidence type="ECO:0000313" key="4">
    <source>
        <dbReference type="Proteomes" id="UP000229329"/>
    </source>
</evidence>
<feature type="domain" description="TfoX C-terminal" evidence="2">
    <location>
        <begin position="120"/>
        <end position="194"/>
    </location>
</feature>
<sequence length="217" mass="25088">MQMNKNIESICKTFTTLVGKVTAKKLFLGYGLYHSESLMFGIYHCDTDRLFIRAESDSLVKYIKSLGAKQWIKGEPTSAISYYYSVPESIKQNHHLYQRVLIASISELKEKRTLEELNRKNRLREMVNFSLKHERLLAKVGIPDVKTFRSVGPITTYVRLKKKMLPISKKFFWVLVGALKNKLVEALTENEKKAALNMLNKALIKEGLKPIRFKESK</sequence>
<dbReference type="GO" id="GO:0030420">
    <property type="term" value="P:establishment of competence for transformation"/>
    <property type="evidence" value="ECO:0007669"/>
    <property type="project" value="InterPro"/>
</dbReference>
<organism evidence="3 4">
    <name type="scientific">Conservatibacter flavescens</name>
    <dbReference type="NCBI Taxonomy" id="28161"/>
    <lineage>
        <taxon>Bacteria</taxon>
        <taxon>Pseudomonadati</taxon>
        <taxon>Pseudomonadota</taxon>
        <taxon>Gammaproteobacteria</taxon>
        <taxon>Pasteurellales</taxon>
        <taxon>Pasteurellaceae</taxon>
        <taxon>Conservatibacter</taxon>
    </lineage>
</organism>
<accession>A0A2M8S1L6</accession>
<dbReference type="OrthoDB" id="4225809at2"/>